<dbReference type="Pfam" id="PF02826">
    <property type="entry name" value="2-Hacid_dh_C"/>
    <property type="match status" value="1"/>
</dbReference>
<evidence type="ECO:0000256" key="1">
    <source>
        <dbReference type="ARBA" id="ARBA00005854"/>
    </source>
</evidence>
<keyword evidence="3" id="KW-0520">NAD</keyword>
<dbReference type="PANTHER" id="PTHR43761">
    <property type="entry name" value="D-ISOMER SPECIFIC 2-HYDROXYACID DEHYDROGENASE FAMILY PROTEIN (AFU_ORTHOLOGUE AFUA_1G13630)"/>
    <property type="match status" value="1"/>
</dbReference>
<name>A0A644XRX7_9ZZZZ</name>
<dbReference type="InterPro" id="IPR050418">
    <property type="entry name" value="D-iso_2-hydroxyacid_DH_PdxB"/>
</dbReference>
<evidence type="ECO:0000313" key="6">
    <source>
        <dbReference type="EMBL" id="MPM16874.1"/>
    </source>
</evidence>
<feature type="domain" description="D-isomer specific 2-hydroxyacid dehydrogenase catalytic" evidence="4">
    <location>
        <begin position="15"/>
        <end position="313"/>
    </location>
</feature>
<dbReference type="InterPro" id="IPR006140">
    <property type="entry name" value="D-isomer_DH_NAD-bd"/>
</dbReference>
<dbReference type="Pfam" id="PF00389">
    <property type="entry name" value="2-Hacid_dh"/>
    <property type="match status" value="1"/>
</dbReference>
<dbReference type="FunFam" id="3.40.50.720:FF:000203">
    <property type="entry name" value="D-3-phosphoglycerate dehydrogenase (SerA)"/>
    <property type="match status" value="1"/>
</dbReference>
<feature type="domain" description="D-isomer specific 2-hydroxyacid dehydrogenase NAD-binding" evidence="5">
    <location>
        <begin position="107"/>
        <end position="284"/>
    </location>
</feature>
<comment type="similarity">
    <text evidence="1">Belongs to the D-isomer specific 2-hydroxyacid dehydrogenase family.</text>
</comment>
<dbReference type="GO" id="GO:0016616">
    <property type="term" value="F:oxidoreductase activity, acting on the CH-OH group of donors, NAD or NADP as acceptor"/>
    <property type="evidence" value="ECO:0007669"/>
    <property type="project" value="InterPro"/>
</dbReference>
<dbReference type="InterPro" id="IPR036291">
    <property type="entry name" value="NAD(P)-bd_dom_sf"/>
</dbReference>
<dbReference type="PROSITE" id="PS00670">
    <property type="entry name" value="D_2_HYDROXYACID_DH_2"/>
    <property type="match status" value="1"/>
</dbReference>
<protein>
    <submittedName>
        <fullName evidence="6">Putative 2-hydroxyacid dehydrogenase</fullName>
        <ecNumber evidence="6">1.-.-.-</ecNumber>
    </submittedName>
</protein>
<evidence type="ECO:0000259" key="4">
    <source>
        <dbReference type="Pfam" id="PF00389"/>
    </source>
</evidence>
<gene>
    <name evidence="6" type="ORF">SDC9_63256</name>
</gene>
<dbReference type="SUPFAM" id="SSF52283">
    <property type="entry name" value="Formate/glycerate dehydrogenase catalytic domain-like"/>
    <property type="match status" value="1"/>
</dbReference>
<dbReference type="CDD" id="cd12162">
    <property type="entry name" value="2-Hacid_dh_4"/>
    <property type="match status" value="1"/>
</dbReference>
<comment type="caution">
    <text evidence="6">The sequence shown here is derived from an EMBL/GenBank/DDBJ whole genome shotgun (WGS) entry which is preliminary data.</text>
</comment>
<accession>A0A644XRX7</accession>
<proteinExistence type="inferred from homology"/>
<evidence type="ECO:0000256" key="2">
    <source>
        <dbReference type="ARBA" id="ARBA00023002"/>
    </source>
</evidence>
<sequence>MEIVFLDAYSFNPGDVGWEMFEELGHVTAFDLTPPEQIAERIASADAVFTNRCRLGEAEFSAAPKLRFLGLTATGFDKIDLAAARRHHVAVCNVPGYSTMAVAQQVFALLLDLTNRARSLDGEVRKGRWTQEPGDCAWDYPLVCLDGKTFGVVGTGEIGCAAARIARGFGMRVLGYSRTKRKEFEGEYVSLDELLQQSDIVSLHCPANAETTGMINRAAIDLMKRGAILINTARGALVNSFDLAEALHSGRLYAAGLDVAQTEPISMDDPLLKARNCLITPHIGWAPLEMRKKLACLAANNLKTFLQGGTLNRVDLEAQA</sequence>
<dbReference type="Gene3D" id="3.40.50.720">
    <property type="entry name" value="NAD(P)-binding Rossmann-like Domain"/>
    <property type="match status" value="2"/>
</dbReference>
<dbReference type="GO" id="GO:0051287">
    <property type="term" value="F:NAD binding"/>
    <property type="evidence" value="ECO:0007669"/>
    <property type="project" value="InterPro"/>
</dbReference>
<organism evidence="6">
    <name type="scientific">bioreactor metagenome</name>
    <dbReference type="NCBI Taxonomy" id="1076179"/>
    <lineage>
        <taxon>unclassified sequences</taxon>
        <taxon>metagenomes</taxon>
        <taxon>ecological metagenomes</taxon>
    </lineage>
</organism>
<evidence type="ECO:0000259" key="5">
    <source>
        <dbReference type="Pfam" id="PF02826"/>
    </source>
</evidence>
<dbReference type="SUPFAM" id="SSF51735">
    <property type="entry name" value="NAD(P)-binding Rossmann-fold domains"/>
    <property type="match status" value="1"/>
</dbReference>
<dbReference type="InterPro" id="IPR029753">
    <property type="entry name" value="D-isomer_DH_CS"/>
</dbReference>
<dbReference type="EMBL" id="VSSQ01002693">
    <property type="protein sequence ID" value="MPM16874.1"/>
    <property type="molecule type" value="Genomic_DNA"/>
</dbReference>
<dbReference type="PROSITE" id="PS00671">
    <property type="entry name" value="D_2_HYDROXYACID_DH_3"/>
    <property type="match status" value="1"/>
</dbReference>
<reference evidence="6" key="1">
    <citation type="submission" date="2019-08" db="EMBL/GenBank/DDBJ databases">
        <authorList>
            <person name="Kucharzyk K."/>
            <person name="Murdoch R.W."/>
            <person name="Higgins S."/>
            <person name="Loffler F."/>
        </authorList>
    </citation>
    <scope>NUCLEOTIDE SEQUENCE</scope>
</reference>
<dbReference type="EC" id="1.-.-.-" evidence="6"/>
<dbReference type="InterPro" id="IPR006139">
    <property type="entry name" value="D-isomer_2_OHA_DH_cat_dom"/>
</dbReference>
<evidence type="ECO:0000256" key="3">
    <source>
        <dbReference type="ARBA" id="ARBA00023027"/>
    </source>
</evidence>
<dbReference type="PANTHER" id="PTHR43761:SF1">
    <property type="entry name" value="D-ISOMER SPECIFIC 2-HYDROXYACID DEHYDROGENASE CATALYTIC DOMAIN-CONTAINING PROTEIN-RELATED"/>
    <property type="match status" value="1"/>
</dbReference>
<dbReference type="AlphaFoldDB" id="A0A644XRX7"/>
<keyword evidence="2 6" id="KW-0560">Oxidoreductase</keyword>